<evidence type="ECO:0000313" key="2">
    <source>
        <dbReference type="EMBL" id="MBP2451547.1"/>
    </source>
</evidence>
<sequence length="217" mass="23307">MSSREGKPLDAAGAAYIYGCDVDALAAAHAEHLEESREWSASALQARKAGAEAEAEGCLSEARAWASGANLLRDARRLCSARNLATVVWPLHGHVCRYRDAGSRRGHAAHLASQRLGLTEAGGDTLACCEVRCCAEICCGGEHCDCCEYVAGHSRCRVCGQFSTLRATPPEVDTSGVQHDPLVIAAEQHEKLTEEQLYAAFDAAVDQWAREVGVRRL</sequence>
<keyword evidence="3" id="KW-1185">Reference proteome</keyword>
<dbReference type="Pfam" id="PF22554">
    <property type="entry name" value="Chap-C"/>
    <property type="match status" value="1"/>
</dbReference>
<proteinExistence type="predicted"/>
<comment type="caution">
    <text evidence="2">The sequence shown here is derived from an EMBL/GenBank/DDBJ whole genome shotgun (WGS) entry which is preliminary data.</text>
</comment>
<feature type="domain" description="TY-Chap C-terminal" evidence="1">
    <location>
        <begin position="5"/>
        <end position="78"/>
    </location>
</feature>
<dbReference type="RefSeq" id="WP_209915291.1">
    <property type="nucleotide sequence ID" value="NZ_JAGIOP010000001.1"/>
</dbReference>
<organism evidence="2 3">
    <name type="scientific">Mycolicibacterium lutetiense</name>
    <dbReference type="NCBI Taxonomy" id="1641992"/>
    <lineage>
        <taxon>Bacteria</taxon>
        <taxon>Bacillati</taxon>
        <taxon>Actinomycetota</taxon>
        <taxon>Actinomycetes</taxon>
        <taxon>Mycobacteriales</taxon>
        <taxon>Mycobacteriaceae</taxon>
        <taxon>Mycolicibacterium</taxon>
    </lineage>
</organism>
<dbReference type="EMBL" id="JAGIOP010000001">
    <property type="protein sequence ID" value="MBP2451547.1"/>
    <property type="molecule type" value="Genomic_DNA"/>
</dbReference>
<dbReference type="InterPro" id="IPR054342">
    <property type="entry name" value="TY-Chap_C"/>
</dbReference>
<reference evidence="2 3" key="1">
    <citation type="submission" date="2021-03" db="EMBL/GenBank/DDBJ databases">
        <title>Sequencing the genomes of 1000 actinobacteria strains.</title>
        <authorList>
            <person name="Klenk H.-P."/>
        </authorList>
    </citation>
    <scope>NUCLEOTIDE SEQUENCE [LARGE SCALE GENOMIC DNA]</scope>
    <source>
        <strain evidence="2 3">DSM 46713</strain>
    </source>
</reference>
<evidence type="ECO:0000259" key="1">
    <source>
        <dbReference type="Pfam" id="PF22554"/>
    </source>
</evidence>
<accession>A0ABS4ZPX4</accession>
<dbReference type="Proteomes" id="UP000694460">
    <property type="component" value="Unassembled WGS sequence"/>
</dbReference>
<evidence type="ECO:0000313" key="3">
    <source>
        <dbReference type="Proteomes" id="UP000694460"/>
    </source>
</evidence>
<protein>
    <recommendedName>
        <fullName evidence="1">TY-Chap C-terminal domain-containing protein</fullName>
    </recommendedName>
</protein>
<name>A0ABS4ZPX4_9MYCO</name>
<gene>
    <name evidence="2" type="ORF">JOF57_001432</name>
</gene>